<dbReference type="PROSITE" id="PS50930">
    <property type="entry name" value="HTH_LYTTR"/>
    <property type="match status" value="1"/>
</dbReference>
<evidence type="ECO:0000259" key="3">
    <source>
        <dbReference type="PROSITE" id="PS50930"/>
    </source>
</evidence>
<dbReference type="PANTHER" id="PTHR37299:SF1">
    <property type="entry name" value="STAGE 0 SPORULATION PROTEIN A HOMOLOG"/>
    <property type="match status" value="1"/>
</dbReference>
<dbReference type="InterPro" id="IPR007492">
    <property type="entry name" value="LytTR_DNA-bd_dom"/>
</dbReference>
<evidence type="ECO:0000313" key="5">
    <source>
        <dbReference type="Proteomes" id="UP000243297"/>
    </source>
</evidence>
<dbReference type="InterPro" id="IPR046947">
    <property type="entry name" value="LytR-like"/>
</dbReference>
<feature type="domain" description="Response regulatory" evidence="2">
    <location>
        <begin position="4"/>
        <end position="120"/>
    </location>
</feature>
<dbReference type="SUPFAM" id="SSF52172">
    <property type="entry name" value="CheY-like"/>
    <property type="match status" value="1"/>
</dbReference>
<dbReference type="InterPro" id="IPR001789">
    <property type="entry name" value="Sig_transdc_resp-reg_receiver"/>
</dbReference>
<dbReference type="Pfam" id="PF00072">
    <property type="entry name" value="Response_reg"/>
    <property type="match status" value="1"/>
</dbReference>
<dbReference type="CDD" id="cd00156">
    <property type="entry name" value="REC"/>
    <property type="match status" value="1"/>
</dbReference>
<evidence type="ECO:0000256" key="1">
    <source>
        <dbReference type="PROSITE-ProRule" id="PRU00169"/>
    </source>
</evidence>
<dbReference type="Proteomes" id="UP000243297">
    <property type="component" value="Unassembled WGS sequence"/>
</dbReference>
<dbReference type="GO" id="GO:0000156">
    <property type="term" value="F:phosphorelay response regulator activity"/>
    <property type="evidence" value="ECO:0007669"/>
    <property type="project" value="InterPro"/>
</dbReference>
<dbReference type="AlphaFoldDB" id="A0A1T4MIK0"/>
<dbReference type="Pfam" id="PF04397">
    <property type="entry name" value="LytTR"/>
    <property type="match status" value="1"/>
</dbReference>
<accession>A0A1T4MIK0</accession>
<proteinExistence type="predicted"/>
<evidence type="ECO:0000313" key="4">
    <source>
        <dbReference type="EMBL" id="SJZ66676.1"/>
    </source>
</evidence>
<dbReference type="RefSeq" id="WP_078711670.1">
    <property type="nucleotide sequence ID" value="NZ_FUWY01000003.1"/>
</dbReference>
<dbReference type="Gene3D" id="2.40.50.1020">
    <property type="entry name" value="LytTr DNA-binding domain"/>
    <property type="match status" value="1"/>
</dbReference>
<dbReference type="EMBL" id="FUWY01000003">
    <property type="protein sequence ID" value="SJZ66676.1"/>
    <property type="molecule type" value="Genomic_DNA"/>
</dbReference>
<keyword evidence="1" id="KW-0597">Phosphoprotein</keyword>
<dbReference type="STRING" id="118967.SAMN02745191_1260"/>
<keyword evidence="5" id="KW-1185">Reference proteome</keyword>
<name>A0A1T4MIK0_9FIRM</name>
<dbReference type="Gene3D" id="3.40.50.2300">
    <property type="match status" value="1"/>
</dbReference>
<reference evidence="5" key="1">
    <citation type="submission" date="2017-02" db="EMBL/GenBank/DDBJ databases">
        <authorList>
            <person name="Varghese N."/>
            <person name="Submissions S."/>
        </authorList>
    </citation>
    <scope>NUCLEOTIDE SEQUENCE [LARGE SCALE GENOMIC DNA]</scope>
    <source>
        <strain evidence="5">ATCC 25662</strain>
    </source>
</reference>
<organism evidence="4 5">
    <name type="scientific">Anaerorhabdus furcosa</name>
    <dbReference type="NCBI Taxonomy" id="118967"/>
    <lineage>
        <taxon>Bacteria</taxon>
        <taxon>Bacillati</taxon>
        <taxon>Bacillota</taxon>
        <taxon>Erysipelotrichia</taxon>
        <taxon>Erysipelotrichales</taxon>
        <taxon>Erysipelotrichaceae</taxon>
        <taxon>Anaerorhabdus</taxon>
    </lineage>
</organism>
<feature type="domain" description="HTH LytTR-type" evidence="3">
    <location>
        <begin position="145"/>
        <end position="230"/>
    </location>
</feature>
<dbReference type="InterPro" id="IPR011006">
    <property type="entry name" value="CheY-like_superfamily"/>
</dbReference>
<dbReference type="SMART" id="SM00448">
    <property type="entry name" value="REC"/>
    <property type="match status" value="1"/>
</dbReference>
<gene>
    <name evidence="4" type="ORF">SAMN02745191_1260</name>
</gene>
<sequence>MNIKTIIIDDNLSDINSLTMNLDAYSNDSSVNFDYVSFSDIQYEELLETNGLLYILDIDMPSINGFELAEKIKRNNPRAIIIFCSQHANLVFESLRLETSFFIRKSNLIDDFNHAIEKCITILNDKYTEYSYNSNGLLKTIYYYDIEYFEVNLNDLYIHLSNGEKLKERKTMKKVISDINNDNFIQTHYSFYINASHIESINENAVVLKSKVELPITKSRYSLAKKEFLQYLARR</sequence>
<evidence type="ECO:0000259" key="2">
    <source>
        <dbReference type="PROSITE" id="PS50110"/>
    </source>
</evidence>
<dbReference type="OrthoDB" id="1490554at2"/>
<dbReference type="PANTHER" id="PTHR37299">
    <property type="entry name" value="TRANSCRIPTIONAL REGULATOR-RELATED"/>
    <property type="match status" value="1"/>
</dbReference>
<protein>
    <submittedName>
        <fullName evidence="4">Two component transcriptional regulator, LytTR family</fullName>
    </submittedName>
</protein>
<feature type="modified residue" description="4-aspartylphosphate" evidence="1">
    <location>
        <position position="57"/>
    </location>
</feature>
<dbReference type="SMART" id="SM00850">
    <property type="entry name" value="LytTR"/>
    <property type="match status" value="1"/>
</dbReference>
<dbReference type="PROSITE" id="PS50110">
    <property type="entry name" value="RESPONSE_REGULATORY"/>
    <property type="match status" value="1"/>
</dbReference>
<dbReference type="GO" id="GO:0003677">
    <property type="term" value="F:DNA binding"/>
    <property type="evidence" value="ECO:0007669"/>
    <property type="project" value="InterPro"/>
</dbReference>